<dbReference type="EMBL" id="JAGIZQ010000002">
    <property type="protein sequence ID" value="KAH6641607.1"/>
    <property type="molecule type" value="Genomic_DNA"/>
</dbReference>
<evidence type="ECO:0000313" key="2">
    <source>
        <dbReference type="Proteomes" id="UP000724584"/>
    </source>
</evidence>
<protein>
    <submittedName>
        <fullName evidence="1">Uncharacterized protein</fullName>
    </submittedName>
</protein>
<reference evidence="1 2" key="1">
    <citation type="journal article" date="2021" name="Nat. Commun.">
        <title>Genetic determinants of endophytism in the Arabidopsis root mycobiome.</title>
        <authorList>
            <person name="Mesny F."/>
            <person name="Miyauchi S."/>
            <person name="Thiergart T."/>
            <person name="Pickel B."/>
            <person name="Atanasova L."/>
            <person name="Karlsson M."/>
            <person name="Huettel B."/>
            <person name="Barry K.W."/>
            <person name="Haridas S."/>
            <person name="Chen C."/>
            <person name="Bauer D."/>
            <person name="Andreopoulos W."/>
            <person name="Pangilinan J."/>
            <person name="LaButti K."/>
            <person name="Riley R."/>
            <person name="Lipzen A."/>
            <person name="Clum A."/>
            <person name="Drula E."/>
            <person name="Henrissat B."/>
            <person name="Kohler A."/>
            <person name="Grigoriev I.V."/>
            <person name="Martin F.M."/>
            <person name="Hacquard S."/>
        </authorList>
    </citation>
    <scope>NUCLEOTIDE SEQUENCE [LARGE SCALE GENOMIC DNA]</scope>
    <source>
        <strain evidence="1 2">MPI-SDFR-AT-0079</strain>
    </source>
</reference>
<proteinExistence type="predicted"/>
<evidence type="ECO:0000313" key="1">
    <source>
        <dbReference type="EMBL" id="KAH6641607.1"/>
    </source>
</evidence>
<name>A0ACB7PJ35_9PEZI</name>
<gene>
    <name evidence="1" type="ORF">F5144DRAFT_564154</name>
</gene>
<sequence>MPDHHAYNKEWPSLPLWASKHKVEEYVKKIGLPATFVIPGSITTILCHSPTGSFAPASKKTVPGSGRPRSTPM</sequence>
<organism evidence="1 2">
    <name type="scientific">Chaetomium tenue</name>
    <dbReference type="NCBI Taxonomy" id="1854479"/>
    <lineage>
        <taxon>Eukaryota</taxon>
        <taxon>Fungi</taxon>
        <taxon>Dikarya</taxon>
        <taxon>Ascomycota</taxon>
        <taxon>Pezizomycotina</taxon>
        <taxon>Sordariomycetes</taxon>
        <taxon>Sordariomycetidae</taxon>
        <taxon>Sordariales</taxon>
        <taxon>Chaetomiaceae</taxon>
        <taxon>Chaetomium</taxon>
    </lineage>
</organism>
<keyword evidence="2" id="KW-1185">Reference proteome</keyword>
<dbReference type="Proteomes" id="UP000724584">
    <property type="component" value="Unassembled WGS sequence"/>
</dbReference>
<comment type="caution">
    <text evidence="1">The sequence shown here is derived from an EMBL/GenBank/DDBJ whole genome shotgun (WGS) entry which is preliminary data.</text>
</comment>
<accession>A0ACB7PJ35</accession>